<dbReference type="SUPFAM" id="SSF51395">
    <property type="entry name" value="FMN-linked oxidoreductases"/>
    <property type="match status" value="1"/>
</dbReference>
<sequence length="422" mass="46860">MTTFNPEPEHLPRERPKRRLPRPSELRPLITFRRPRFDARERRLARAHTIADLRTIARRRTPGSVFDYVDGAAEQEIGMHRARNAFESVELHPRVLRDVSRVDASTDVLGARTALPLVLAPTGFTRMMHHEGEIAVARAAARAGIPYVLSTMGTTDLESVRACAPTARQWFQLYLWKNREASEALLERAAKARYEALVLTVDTPVSGARMRDIRNGLTIPPALTPRTLAGMAMRPAWWMNILTTEPLRFATLSSFDGTVAELVGEMFDPSVTTEDLRWLRERWTGKLVVKGVQSIEDARMVADLGVDAIVLSNHGGRQLDRAPTPLELLPRVVDAVGHDCEILIDTGVRTGADLLVARALGASAAMVGRPYLYGLMAAGEQGVERAIEIFDTEYVRTMRLLGVASTDEICAQHASLRSAHRP</sequence>
<feature type="active site" description="Proton acceptor" evidence="6">
    <location>
        <position position="314"/>
    </location>
</feature>
<feature type="binding site" evidence="7">
    <location>
        <position position="209"/>
    </location>
    <ligand>
        <name>glyoxylate</name>
        <dbReference type="ChEBI" id="CHEBI:36655"/>
    </ligand>
</feature>
<feature type="binding site" evidence="7">
    <location>
        <begin position="368"/>
        <end position="369"/>
    </location>
    <ligand>
        <name>FMN</name>
        <dbReference type="ChEBI" id="CHEBI:58210"/>
    </ligand>
</feature>
<feature type="binding site" evidence="7">
    <location>
        <position position="312"/>
    </location>
    <ligand>
        <name>FMN</name>
        <dbReference type="ChEBI" id="CHEBI:58210"/>
    </ligand>
</feature>
<evidence type="ECO:0000313" key="11">
    <source>
        <dbReference type="Proteomes" id="UP000297948"/>
    </source>
</evidence>
<dbReference type="PROSITE" id="PS51349">
    <property type="entry name" value="FMN_HYDROXY_ACID_DH_2"/>
    <property type="match status" value="1"/>
</dbReference>
<feature type="binding site" evidence="7">
    <location>
        <position position="68"/>
    </location>
    <ligand>
        <name>glyoxylate</name>
        <dbReference type="ChEBI" id="CHEBI:36655"/>
    </ligand>
</feature>
<dbReference type="PIRSF" id="PIRSF000138">
    <property type="entry name" value="Al-hdrx_acd_dh"/>
    <property type="match status" value="1"/>
</dbReference>
<feature type="binding site" evidence="7">
    <location>
        <position position="150"/>
    </location>
    <ligand>
        <name>FMN</name>
        <dbReference type="ChEBI" id="CHEBI:58210"/>
    </ligand>
</feature>
<feature type="domain" description="FMN hydroxy acid dehydrogenase" evidence="9">
    <location>
        <begin position="42"/>
        <end position="419"/>
    </location>
</feature>
<comment type="cofactor">
    <cofactor evidence="1">
        <name>FMN</name>
        <dbReference type="ChEBI" id="CHEBI:58210"/>
    </cofactor>
</comment>
<protein>
    <submittedName>
        <fullName evidence="10">Alpha-hydroxy-acid oxidizing protein</fullName>
    </submittedName>
</protein>
<evidence type="ECO:0000256" key="8">
    <source>
        <dbReference type="SAM" id="MobiDB-lite"/>
    </source>
</evidence>
<dbReference type="AlphaFoldDB" id="A0A4Z0H9J5"/>
<feature type="binding site" evidence="7">
    <location>
        <position position="200"/>
    </location>
    <ligand>
        <name>FMN</name>
        <dbReference type="ChEBI" id="CHEBI:58210"/>
    </ligand>
</feature>
<feature type="binding site" evidence="7">
    <location>
        <position position="290"/>
    </location>
    <ligand>
        <name>FMN</name>
        <dbReference type="ChEBI" id="CHEBI:58210"/>
    </ligand>
</feature>
<proteinExistence type="inferred from homology"/>
<dbReference type="Pfam" id="PF01070">
    <property type="entry name" value="FMN_dh"/>
    <property type="match status" value="1"/>
</dbReference>
<comment type="caution">
    <text evidence="10">The sequence shown here is derived from an EMBL/GenBank/DDBJ whole genome shotgun (WGS) entry which is preliminary data.</text>
</comment>
<dbReference type="InterPro" id="IPR008259">
    <property type="entry name" value="FMN_hydac_DH_AS"/>
</dbReference>
<reference evidence="10 11" key="1">
    <citation type="submission" date="2019-03" db="EMBL/GenBank/DDBJ databases">
        <authorList>
            <person name="Gonzalez-Pimentel J.L."/>
        </authorList>
    </citation>
    <scope>NUCLEOTIDE SEQUENCE [LARGE SCALE GENOMIC DNA]</scope>
    <source>
        <strain evidence="10 11">JCM 31289</strain>
    </source>
</reference>
<evidence type="ECO:0000256" key="2">
    <source>
        <dbReference type="ARBA" id="ARBA00022630"/>
    </source>
</evidence>
<evidence type="ECO:0000256" key="3">
    <source>
        <dbReference type="ARBA" id="ARBA00022643"/>
    </source>
</evidence>
<evidence type="ECO:0000256" key="4">
    <source>
        <dbReference type="ARBA" id="ARBA00023002"/>
    </source>
</evidence>
<dbReference type="FunFam" id="3.20.20.70:FF:000029">
    <property type="entry name" value="L-lactate dehydrogenase"/>
    <property type="match status" value="1"/>
</dbReference>
<keyword evidence="2 7" id="KW-0285">Flavoprotein</keyword>
<feature type="binding site" evidence="7">
    <location>
        <position position="172"/>
    </location>
    <ligand>
        <name>FMN</name>
        <dbReference type="ChEBI" id="CHEBI:58210"/>
    </ligand>
</feature>
<dbReference type="PANTHER" id="PTHR10578:SF107">
    <property type="entry name" value="2-HYDROXYACID OXIDASE 1"/>
    <property type="match status" value="1"/>
</dbReference>
<evidence type="ECO:0000256" key="7">
    <source>
        <dbReference type="PIRSR" id="PIRSR000138-2"/>
    </source>
</evidence>
<feature type="binding site" evidence="7">
    <location>
        <begin position="121"/>
        <end position="123"/>
    </location>
    <ligand>
        <name>FMN</name>
        <dbReference type="ChEBI" id="CHEBI:58210"/>
    </ligand>
</feature>
<feature type="region of interest" description="Disordered" evidence="8">
    <location>
        <begin position="1"/>
        <end position="25"/>
    </location>
</feature>
<comment type="similarity">
    <text evidence="5">Belongs to the FMN-dependent alpha-hydroxy acid dehydrogenase family.</text>
</comment>
<dbReference type="PANTHER" id="PTHR10578">
    <property type="entry name" value="S -2-HYDROXY-ACID OXIDASE-RELATED"/>
    <property type="match status" value="1"/>
</dbReference>
<gene>
    <name evidence="10" type="ORF">E4099_08850</name>
</gene>
<keyword evidence="3 7" id="KW-0288">FMN</keyword>
<dbReference type="RefSeq" id="WP_135338423.1">
    <property type="nucleotide sequence ID" value="NZ_JBHLTX010000017.1"/>
</dbReference>
<evidence type="ECO:0000259" key="9">
    <source>
        <dbReference type="PROSITE" id="PS51349"/>
    </source>
</evidence>
<feature type="binding site" evidence="7">
    <location>
        <position position="317"/>
    </location>
    <ligand>
        <name>glyoxylate</name>
        <dbReference type="ChEBI" id="CHEBI:36655"/>
    </ligand>
</feature>
<evidence type="ECO:0000313" key="10">
    <source>
        <dbReference type="EMBL" id="TGB14088.1"/>
    </source>
</evidence>
<evidence type="ECO:0000256" key="5">
    <source>
        <dbReference type="ARBA" id="ARBA00024042"/>
    </source>
</evidence>
<dbReference type="GO" id="GO:0010181">
    <property type="term" value="F:FMN binding"/>
    <property type="evidence" value="ECO:0007669"/>
    <property type="project" value="InterPro"/>
</dbReference>
<evidence type="ECO:0000256" key="6">
    <source>
        <dbReference type="PIRSR" id="PIRSR000138-1"/>
    </source>
</evidence>
<accession>A0A4Z0H9J5</accession>
<dbReference type="InterPro" id="IPR037396">
    <property type="entry name" value="FMN_HAD"/>
</dbReference>
<keyword evidence="4" id="KW-0560">Oxidoreductase</keyword>
<dbReference type="InterPro" id="IPR000262">
    <property type="entry name" value="FMN-dep_DH"/>
</dbReference>
<dbReference type="Proteomes" id="UP000297948">
    <property type="component" value="Unassembled WGS sequence"/>
</dbReference>
<dbReference type="InterPro" id="IPR013785">
    <property type="entry name" value="Aldolase_TIM"/>
</dbReference>
<dbReference type="InterPro" id="IPR012133">
    <property type="entry name" value="Alpha-hydoxy_acid_DH_FMN"/>
</dbReference>
<feature type="binding site" evidence="7">
    <location>
        <position position="174"/>
    </location>
    <ligand>
        <name>glyoxylate</name>
        <dbReference type="ChEBI" id="CHEBI:36655"/>
    </ligand>
</feature>
<name>A0A4Z0H9J5_9ACTN</name>
<evidence type="ECO:0000256" key="1">
    <source>
        <dbReference type="ARBA" id="ARBA00001917"/>
    </source>
</evidence>
<dbReference type="OrthoDB" id="9770452at2"/>
<dbReference type="CDD" id="cd02809">
    <property type="entry name" value="alpha_hydroxyacid_oxid_FMN"/>
    <property type="match status" value="1"/>
</dbReference>
<dbReference type="EMBL" id="SRID01000055">
    <property type="protein sequence ID" value="TGB14088.1"/>
    <property type="molecule type" value="Genomic_DNA"/>
</dbReference>
<feature type="binding site" evidence="7">
    <location>
        <begin position="345"/>
        <end position="349"/>
    </location>
    <ligand>
        <name>FMN</name>
        <dbReference type="ChEBI" id="CHEBI:58210"/>
    </ligand>
</feature>
<dbReference type="GO" id="GO:0016614">
    <property type="term" value="F:oxidoreductase activity, acting on CH-OH group of donors"/>
    <property type="evidence" value="ECO:0007669"/>
    <property type="project" value="UniProtKB-ARBA"/>
</dbReference>
<feature type="binding site" evidence="7">
    <location>
        <position position="314"/>
    </location>
    <ligand>
        <name>glyoxylate</name>
        <dbReference type="ChEBI" id="CHEBI:36655"/>
    </ligand>
</feature>
<dbReference type="PROSITE" id="PS00557">
    <property type="entry name" value="FMN_HYDROXY_ACID_DH_1"/>
    <property type="match status" value="1"/>
</dbReference>
<organism evidence="10 11">
    <name type="scientific">Streptomyces palmae</name>
    <dbReference type="NCBI Taxonomy" id="1701085"/>
    <lineage>
        <taxon>Bacteria</taxon>
        <taxon>Bacillati</taxon>
        <taxon>Actinomycetota</taxon>
        <taxon>Actinomycetes</taxon>
        <taxon>Kitasatosporales</taxon>
        <taxon>Streptomycetaceae</taxon>
        <taxon>Streptomyces</taxon>
    </lineage>
</organism>
<dbReference type="Gene3D" id="3.20.20.70">
    <property type="entry name" value="Aldolase class I"/>
    <property type="match status" value="1"/>
</dbReference>
<keyword evidence="11" id="KW-1185">Reference proteome</keyword>